<proteinExistence type="predicted"/>
<dbReference type="Proteomes" id="UP000008022">
    <property type="component" value="Unassembled WGS sequence"/>
</dbReference>
<sequence>MDEMKHRALLLLSLVLARLQRDSACAVAMSARAAIVADGVTTFNLMLANVMVFEALATKQWRYRVTIELYQALNPPPPPPCRVPALLLSDYAVAGHAFLLPICPSPDCPLPLAPFLLPTDSTLPASSSDSTASMIFYK</sequence>
<dbReference type="Gramene" id="ORUFI06G24270.1">
    <property type="protein sequence ID" value="ORUFI06G24270.1"/>
    <property type="gene ID" value="ORUFI06G24270"/>
</dbReference>
<dbReference type="STRING" id="4529.A0A0E0Q0S1"/>
<accession>A0A0E0Q0S1</accession>
<reference evidence="2" key="2">
    <citation type="submission" date="2015-06" db="UniProtKB">
        <authorList>
            <consortium name="EnsemblPlants"/>
        </authorList>
    </citation>
    <scope>IDENTIFICATION</scope>
</reference>
<evidence type="ECO:0000256" key="1">
    <source>
        <dbReference type="SAM" id="SignalP"/>
    </source>
</evidence>
<feature type="chain" id="PRO_5002370691" evidence="1">
    <location>
        <begin position="25"/>
        <end position="138"/>
    </location>
</feature>
<dbReference type="AlphaFoldDB" id="A0A0E0Q0S1"/>
<evidence type="ECO:0000313" key="2">
    <source>
        <dbReference type="EnsemblPlants" id="ORUFI06G24270.1"/>
    </source>
</evidence>
<reference evidence="3" key="1">
    <citation type="submission" date="2013-06" db="EMBL/GenBank/DDBJ databases">
        <authorList>
            <person name="Zhao Q."/>
        </authorList>
    </citation>
    <scope>NUCLEOTIDE SEQUENCE</scope>
    <source>
        <strain evidence="3">cv. W1943</strain>
    </source>
</reference>
<dbReference type="EnsemblPlants" id="ORUFI06G24270.1">
    <property type="protein sequence ID" value="ORUFI06G24270.1"/>
    <property type="gene ID" value="ORUFI06G24270"/>
</dbReference>
<organism evidence="2 3">
    <name type="scientific">Oryza rufipogon</name>
    <name type="common">Brownbeard rice</name>
    <name type="synonym">Asian wild rice</name>
    <dbReference type="NCBI Taxonomy" id="4529"/>
    <lineage>
        <taxon>Eukaryota</taxon>
        <taxon>Viridiplantae</taxon>
        <taxon>Streptophyta</taxon>
        <taxon>Embryophyta</taxon>
        <taxon>Tracheophyta</taxon>
        <taxon>Spermatophyta</taxon>
        <taxon>Magnoliopsida</taxon>
        <taxon>Liliopsida</taxon>
        <taxon>Poales</taxon>
        <taxon>Poaceae</taxon>
        <taxon>BOP clade</taxon>
        <taxon>Oryzoideae</taxon>
        <taxon>Oryzeae</taxon>
        <taxon>Oryzinae</taxon>
        <taxon>Oryza</taxon>
    </lineage>
</organism>
<name>A0A0E0Q0S1_ORYRU</name>
<keyword evidence="1" id="KW-0732">Signal</keyword>
<evidence type="ECO:0000313" key="3">
    <source>
        <dbReference type="Proteomes" id="UP000008022"/>
    </source>
</evidence>
<dbReference type="HOGENOM" id="CLU_1858543_0_0_1"/>
<feature type="signal peptide" evidence="1">
    <location>
        <begin position="1"/>
        <end position="24"/>
    </location>
</feature>
<keyword evidence="3" id="KW-1185">Reference proteome</keyword>
<protein>
    <submittedName>
        <fullName evidence="2">Uncharacterized protein</fullName>
    </submittedName>
</protein>